<comment type="similarity">
    <text evidence="8">Belongs to the binding-protein-dependent transport system permease family.</text>
</comment>
<evidence type="ECO:0000313" key="11">
    <source>
        <dbReference type="Proteomes" id="UP001431784"/>
    </source>
</evidence>
<feature type="domain" description="ABC transmembrane type-1" evidence="9">
    <location>
        <begin position="103"/>
        <end position="313"/>
    </location>
</feature>
<organism evidence="10 11">
    <name type="scientific">Roseinatronobacter alkalisoli</name>
    <dbReference type="NCBI Taxonomy" id="3028235"/>
    <lineage>
        <taxon>Bacteria</taxon>
        <taxon>Pseudomonadati</taxon>
        <taxon>Pseudomonadota</taxon>
        <taxon>Alphaproteobacteria</taxon>
        <taxon>Rhodobacterales</taxon>
        <taxon>Paracoccaceae</taxon>
        <taxon>Roseinatronobacter</taxon>
    </lineage>
</organism>
<evidence type="ECO:0000256" key="7">
    <source>
        <dbReference type="ARBA" id="ARBA00023136"/>
    </source>
</evidence>
<evidence type="ECO:0000256" key="2">
    <source>
        <dbReference type="ARBA" id="ARBA00022448"/>
    </source>
</evidence>
<dbReference type="EMBL" id="JAQZSM010000048">
    <property type="protein sequence ID" value="MDD7973690.1"/>
    <property type="molecule type" value="Genomic_DNA"/>
</dbReference>
<feature type="transmembrane region" description="Helical" evidence="8">
    <location>
        <begin position="233"/>
        <end position="255"/>
    </location>
</feature>
<feature type="transmembrane region" description="Helical" evidence="8">
    <location>
        <begin position="184"/>
        <end position="212"/>
    </location>
</feature>
<feature type="transmembrane region" description="Helical" evidence="8">
    <location>
        <begin position="109"/>
        <end position="129"/>
    </location>
</feature>
<dbReference type="Proteomes" id="UP001431784">
    <property type="component" value="Unassembled WGS sequence"/>
</dbReference>
<evidence type="ECO:0000256" key="6">
    <source>
        <dbReference type="ARBA" id="ARBA00022989"/>
    </source>
</evidence>
<evidence type="ECO:0000259" key="9">
    <source>
        <dbReference type="PROSITE" id="PS50928"/>
    </source>
</evidence>
<dbReference type="PROSITE" id="PS50928">
    <property type="entry name" value="ABC_TM1"/>
    <property type="match status" value="2"/>
</dbReference>
<dbReference type="Pfam" id="PF00528">
    <property type="entry name" value="BPD_transp_1"/>
    <property type="match status" value="2"/>
</dbReference>
<dbReference type="Gene3D" id="1.10.3720.10">
    <property type="entry name" value="MetI-like"/>
    <property type="match status" value="2"/>
</dbReference>
<gene>
    <name evidence="10" type="ORF">PUT78_21755</name>
</gene>
<keyword evidence="6 8" id="KW-1133">Transmembrane helix</keyword>
<comment type="subcellular location">
    <subcellularLocation>
        <location evidence="1">Cell inner membrane</location>
        <topology evidence="1">Multi-pass membrane protein</topology>
    </subcellularLocation>
    <subcellularLocation>
        <location evidence="8">Cell membrane</location>
        <topology evidence="8">Multi-pass membrane protein</topology>
    </subcellularLocation>
</comment>
<dbReference type="SUPFAM" id="SSF161098">
    <property type="entry name" value="MetI-like"/>
    <property type="match status" value="2"/>
</dbReference>
<feature type="transmembrane region" description="Helical" evidence="8">
    <location>
        <begin position="293"/>
        <end position="309"/>
    </location>
</feature>
<dbReference type="PANTHER" id="PTHR43357:SF4">
    <property type="entry name" value="INNER MEMBRANE ABC TRANSPORTER PERMEASE PROTEIN YDCV"/>
    <property type="match status" value="1"/>
</dbReference>
<feature type="transmembrane region" description="Helical" evidence="8">
    <location>
        <begin position="581"/>
        <end position="601"/>
    </location>
</feature>
<dbReference type="InterPro" id="IPR000515">
    <property type="entry name" value="MetI-like"/>
</dbReference>
<protein>
    <submittedName>
        <fullName evidence="10">Iron ABC transporter permease</fullName>
    </submittedName>
</protein>
<keyword evidence="4" id="KW-0997">Cell inner membrane</keyword>
<dbReference type="CDD" id="cd06261">
    <property type="entry name" value="TM_PBP2"/>
    <property type="match status" value="2"/>
</dbReference>
<keyword evidence="7 8" id="KW-0472">Membrane</keyword>
<feature type="domain" description="ABC transmembrane type-1" evidence="9">
    <location>
        <begin position="407"/>
        <end position="598"/>
    </location>
</feature>
<evidence type="ECO:0000256" key="3">
    <source>
        <dbReference type="ARBA" id="ARBA00022475"/>
    </source>
</evidence>
<feature type="transmembrane region" description="Helical" evidence="8">
    <location>
        <begin position="345"/>
        <end position="368"/>
    </location>
</feature>
<keyword evidence="2 8" id="KW-0813">Transport</keyword>
<keyword evidence="11" id="KW-1185">Reference proteome</keyword>
<evidence type="ECO:0000313" key="10">
    <source>
        <dbReference type="EMBL" id="MDD7973690.1"/>
    </source>
</evidence>
<sequence>MVSKTGKPLRAPVRAMSPRVSSGTLHYWFRTKASDPTSLLALGLLVLFLYLIAGPIFLLLSDALRVHFPEQGRTGLPQGAFTSYYLERAMFSPISQAVFWRPLANTAQIAVGAIVVSLVVGAPLGWLLSRTNLPGKRWYSTALIVPYMLPSWTFALAWTTLFSNRTTGGTPSWMESFGFSPPDWLAYGQFPITMILALHYTPFVILLFGNALRQFDAQLEDAARIMGAGRLTIARKIVLPLMLPSLVSACTLIFAKALGDFGVAYILGVPINYNVLATSLFRAISTSQAGMTAVLAGTIVLFGVLSILIDMRLLREAGRFQTIGSKGAMDRTTDLGKWGVAASGWAMFVFIVSAAIPLMALALTTVMIRPGVFTPDNFTLAYWIGSDLGTTALRQGILLTPEFWRATWNSLWIVGSASLGAGFLGLLVGIAVVRAPMRSAGMMLRQITFLPYLVPGIAFAAAYLSMFAVPRGPLPALYGTYMILILAILADQMPFASRAGISAMMQLGKDPEEAARIVGAGWWKRLTAIVIPIQKGALVAGVMLPFISGIKGLSLVVVLAVPGTDLLTTYAIRLVDNGYTQASNAVVLMICLIAFFGTIGVQRLTKSKLSDGLGGK</sequence>
<evidence type="ECO:0000256" key="8">
    <source>
        <dbReference type="RuleBase" id="RU363032"/>
    </source>
</evidence>
<keyword evidence="5 8" id="KW-0812">Transmembrane</keyword>
<name>A0ABT5TEZ2_9RHOB</name>
<feature type="transmembrane region" description="Helical" evidence="8">
    <location>
        <begin position="449"/>
        <end position="469"/>
    </location>
</feature>
<evidence type="ECO:0000256" key="5">
    <source>
        <dbReference type="ARBA" id="ARBA00022692"/>
    </source>
</evidence>
<evidence type="ECO:0000256" key="1">
    <source>
        <dbReference type="ARBA" id="ARBA00004429"/>
    </source>
</evidence>
<evidence type="ECO:0000256" key="4">
    <source>
        <dbReference type="ARBA" id="ARBA00022519"/>
    </source>
</evidence>
<feature type="transmembrane region" description="Helical" evidence="8">
    <location>
        <begin position="537"/>
        <end position="561"/>
    </location>
</feature>
<proteinExistence type="inferred from homology"/>
<comment type="caution">
    <text evidence="10">The sequence shown here is derived from an EMBL/GenBank/DDBJ whole genome shotgun (WGS) entry which is preliminary data.</text>
</comment>
<keyword evidence="3" id="KW-1003">Cell membrane</keyword>
<dbReference type="PANTHER" id="PTHR43357">
    <property type="entry name" value="INNER MEMBRANE ABC TRANSPORTER PERMEASE PROTEIN YDCV"/>
    <property type="match status" value="1"/>
</dbReference>
<dbReference type="InterPro" id="IPR035906">
    <property type="entry name" value="MetI-like_sf"/>
</dbReference>
<feature type="transmembrane region" description="Helical" evidence="8">
    <location>
        <begin position="475"/>
        <end position="496"/>
    </location>
</feature>
<accession>A0ABT5TEZ2</accession>
<feature type="transmembrane region" description="Helical" evidence="8">
    <location>
        <begin position="411"/>
        <end position="437"/>
    </location>
</feature>
<feature type="transmembrane region" description="Helical" evidence="8">
    <location>
        <begin position="39"/>
        <end position="60"/>
    </location>
</feature>
<feature type="transmembrane region" description="Helical" evidence="8">
    <location>
        <begin position="141"/>
        <end position="164"/>
    </location>
</feature>
<reference evidence="10" key="1">
    <citation type="submission" date="2023-02" db="EMBL/GenBank/DDBJ databases">
        <title>Description of Roseinatronobacter alkalisoli sp. nov., an alkaliphilic bacerium isolated from soda soil.</title>
        <authorList>
            <person name="Wei W."/>
        </authorList>
    </citation>
    <scope>NUCLEOTIDE SEQUENCE</scope>
    <source>
        <strain evidence="10">HJB301</strain>
    </source>
</reference>
<dbReference type="RefSeq" id="WP_274354353.1">
    <property type="nucleotide sequence ID" value="NZ_JAQZSM010000048.1"/>
</dbReference>